<dbReference type="Pfam" id="PF00389">
    <property type="entry name" value="2-Hacid_dh"/>
    <property type="match status" value="1"/>
</dbReference>
<dbReference type="Gene3D" id="3.40.50.720">
    <property type="entry name" value="NAD(P)-binding Rossmann-like Domain"/>
    <property type="match status" value="2"/>
</dbReference>
<evidence type="ECO:0000259" key="5">
    <source>
        <dbReference type="Pfam" id="PF00389"/>
    </source>
</evidence>
<evidence type="ECO:0000256" key="3">
    <source>
        <dbReference type="ARBA" id="ARBA00023027"/>
    </source>
</evidence>
<reference evidence="8" key="2">
    <citation type="submission" date="2023-04" db="EMBL/GenBank/DDBJ databases">
        <title>Four porcine-derived lactic acid bacteria strains analyses and their evaluation as potential probiotics based on genomics.</title>
        <authorList>
            <person name="Niu D."/>
        </authorList>
    </citation>
    <scope>NUCLEOTIDE SEQUENCE</scope>
    <source>
        <strain evidence="8">ZSA5</strain>
        <plasmid evidence="8">unnamed1</plasmid>
    </source>
</reference>
<dbReference type="InterPro" id="IPR036291">
    <property type="entry name" value="NAD(P)-bd_dom_sf"/>
</dbReference>
<dbReference type="EMBL" id="CP123972">
    <property type="protein sequence ID" value="WII29561.1"/>
    <property type="molecule type" value="Genomic_DNA"/>
</dbReference>
<feature type="domain" description="D-isomer specific 2-hydroxyacid dehydrogenase catalytic" evidence="5">
    <location>
        <begin position="15"/>
        <end position="331"/>
    </location>
</feature>
<gene>
    <name evidence="7" type="ORF">LSJ_2135</name>
    <name evidence="8" type="ORF">QFE45_10325</name>
</gene>
<proteinExistence type="inferred from homology"/>
<evidence type="ECO:0000256" key="2">
    <source>
        <dbReference type="ARBA" id="ARBA00023002"/>
    </source>
</evidence>
<dbReference type="InterPro" id="IPR058205">
    <property type="entry name" value="D-LDH-like"/>
</dbReference>
<dbReference type="InterPro" id="IPR029752">
    <property type="entry name" value="D-isomer_DH_CS1"/>
</dbReference>
<dbReference type="PROSITE" id="PS00671">
    <property type="entry name" value="D_2_HYDROXYACID_DH_3"/>
    <property type="match status" value="1"/>
</dbReference>
<dbReference type="InterPro" id="IPR029753">
    <property type="entry name" value="D-isomer_DH_CS"/>
</dbReference>
<dbReference type="Pfam" id="PF02826">
    <property type="entry name" value="2-Hacid_dh_C"/>
    <property type="match status" value="1"/>
</dbReference>
<dbReference type="AlphaFoldDB" id="A0A089RYJ4"/>
<dbReference type="GO" id="GO:0051287">
    <property type="term" value="F:NAD binding"/>
    <property type="evidence" value="ECO:0007669"/>
    <property type="project" value="InterPro"/>
</dbReference>
<dbReference type="GO" id="GO:0008720">
    <property type="term" value="F:D-lactate dehydrogenase (NAD+) activity"/>
    <property type="evidence" value="ECO:0007669"/>
    <property type="project" value="UniProtKB-EC"/>
</dbReference>
<evidence type="ECO:0000313" key="7">
    <source>
        <dbReference type="EMBL" id="AIR11547.1"/>
    </source>
</evidence>
<dbReference type="EMBL" id="CP007647">
    <property type="protein sequence ID" value="AIR11547.1"/>
    <property type="molecule type" value="Genomic_DNA"/>
</dbReference>
<protein>
    <submittedName>
        <fullName evidence="8">D-2-hydroxyacid dehydrogenase</fullName>
    </submittedName>
    <submittedName>
        <fullName evidence="7">D-lactate dehydrogenase</fullName>
        <ecNumber evidence="7">1.1.1.28</ecNumber>
    </submittedName>
</protein>
<evidence type="ECO:0000313" key="8">
    <source>
        <dbReference type="EMBL" id="WII29561.1"/>
    </source>
</evidence>
<geneLocation type="plasmid" evidence="7 9">
    <name>pMP1046A</name>
</geneLocation>
<dbReference type="PROSITE" id="PS00670">
    <property type="entry name" value="D_2_HYDROXYACID_DH_2"/>
    <property type="match status" value="1"/>
</dbReference>
<dbReference type="SUPFAM" id="SSF51735">
    <property type="entry name" value="NAD(P)-binding Rossmann-fold domains"/>
    <property type="match status" value="1"/>
</dbReference>
<evidence type="ECO:0000259" key="6">
    <source>
        <dbReference type="Pfam" id="PF02826"/>
    </source>
</evidence>
<dbReference type="PANTHER" id="PTHR43026:SF1">
    <property type="entry name" value="2-HYDROXYACID DEHYDROGENASE HOMOLOG 1-RELATED"/>
    <property type="match status" value="1"/>
</dbReference>
<evidence type="ECO:0000313" key="10">
    <source>
        <dbReference type="Proteomes" id="UP001231316"/>
    </source>
</evidence>
<sequence length="331" mass="37005">MVSIKMFGVRDEERPMAENWAKEHNVNIDMTSDILTSDTIDEVKGFDGLTLMQVAEVTDDLYPKLKEFGIKQIAQRSAGYDMYNLDAAKENGIIITNVPSYSPESIAEYTVTTALNLVRKFPLIEKRVKEHNFSWEPEIRGRVVGDMTIAVIGTGRIGYHVAKIFHGFGAKVVGYDLYPSDKLDGILEYRDSVEDAIRDADIISLHMPAFKENHHMFNYEMFKKFKSDAVLVNMARGALIDTEDLLKALDDGLLAGAGLDVYEHEGPLVPIDLTGKDIEDETFKKVLESDKIIYSPHVAYYTDEAVKNLVEGGLNATLEVLETGDASTRVN</sequence>
<dbReference type="EC" id="1.1.1.28" evidence="7"/>
<comment type="similarity">
    <text evidence="1 4">Belongs to the D-isomer specific 2-hydroxyacid dehydrogenase family.</text>
</comment>
<reference evidence="7 9" key="1">
    <citation type="journal article" date="2014" name="BMC Genomics">
        <title>Unusual genome complexity in Lactobacillus salivarius JCM1046.</title>
        <authorList>
            <person name="Raftis E.J."/>
            <person name="Forde B.M."/>
            <person name="Claesson M.J."/>
            <person name="O'Toole P.W."/>
        </authorList>
    </citation>
    <scope>NUCLEOTIDE SEQUENCE [LARGE SCALE GENOMIC DNA]</scope>
    <source>
        <strain evidence="7 9">JCM1046</strain>
        <plasmid evidence="7 9">pMP1046A</plasmid>
    </source>
</reference>
<dbReference type="SUPFAM" id="SSF52283">
    <property type="entry name" value="Formate/glycerate dehydrogenase catalytic domain-like"/>
    <property type="match status" value="1"/>
</dbReference>
<keyword evidence="2 4" id="KW-0560">Oxidoreductase</keyword>
<keyword evidence="3" id="KW-0520">NAD</keyword>
<evidence type="ECO:0000313" key="9">
    <source>
        <dbReference type="Proteomes" id="UP000029488"/>
    </source>
</evidence>
<evidence type="ECO:0000256" key="1">
    <source>
        <dbReference type="ARBA" id="ARBA00005854"/>
    </source>
</evidence>
<dbReference type="PANTHER" id="PTHR43026">
    <property type="entry name" value="2-HYDROXYACID DEHYDROGENASE HOMOLOG 1-RELATED"/>
    <property type="match status" value="1"/>
</dbReference>
<dbReference type="NCBIfam" id="NF006374">
    <property type="entry name" value="PRK08605.1"/>
    <property type="match status" value="1"/>
</dbReference>
<dbReference type="Proteomes" id="UP001231316">
    <property type="component" value="Plasmid unnamed1"/>
</dbReference>
<feature type="domain" description="D-isomer specific 2-hydroxyacid dehydrogenase NAD-binding" evidence="6">
    <location>
        <begin position="112"/>
        <end position="299"/>
    </location>
</feature>
<dbReference type="InterPro" id="IPR006140">
    <property type="entry name" value="D-isomer_DH_NAD-bd"/>
</dbReference>
<dbReference type="KEGG" id="lsj:LSJ_2135"/>
<dbReference type="CDD" id="cd12186">
    <property type="entry name" value="LDH"/>
    <property type="match status" value="1"/>
</dbReference>
<evidence type="ECO:0000256" key="4">
    <source>
        <dbReference type="RuleBase" id="RU003719"/>
    </source>
</evidence>
<dbReference type="RefSeq" id="WP_044005731.1">
    <property type="nucleotide sequence ID" value="NZ_CP007647.1"/>
</dbReference>
<accession>A0A089RYJ4</accession>
<keyword evidence="7" id="KW-0614">Plasmid</keyword>
<geneLocation type="plasmid" evidence="8 10">
    <name>unnamed1</name>
</geneLocation>
<dbReference type="InterPro" id="IPR006139">
    <property type="entry name" value="D-isomer_2_OHA_DH_cat_dom"/>
</dbReference>
<organism evidence="7 9">
    <name type="scientific">Ligilactobacillus salivarius</name>
    <dbReference type="NCBI Taxonomy" id="1624"/>
    <lineage>
        <taxon>Bacteria</taxon>
        <taxon>Bacillati</taxon>
        <taxon>Bacillota</taxon>
        <taxon>Bacilli</taxon>
        <taxon>Lactobacillales</taxon>
        <taxon>Lactobacillaceae</taxon>
        <taxon>Ligilactobacillus</taxon>
    </lineage>
</organism>
<name>A0A089RYJ4_9LACO</name>
<dbReference type="PROSITE" id="PS00065">
    <property type="entry name" value="D_2_HYDROXYACID_DH_1"/>
    <property type="match status" value="1"/>
</dbReference>
<dbReference type="Proteomes" id="UP000029488">
    <property type="component" value="Plasmid pMP1046A"/>
</dbReference>